<dbReference type="RefSeq" id="WP_244270454.1">
    <property type="nucleotide sequence ID" value="NZ_FNQE01000004.1"/>
</dbReference>
<keyword evidence="4" id="KW-1185">Reference proteome</keyword>
<evidence type="ECO:0000313" key="4">
    <source>
        <dbReference type="Proteomes" id="UP000198625"/>
    </source>
</evidence>
<gene>
    <name evidence="3" type="ORF">SAMN05660462_00574</name>
</gene>
<dbReference type="InterPro" id="IPR042529">
    <property type="entry name" value="IF_2B-like_C"/>
</dbReference>
<organism evidence="3 4">
    <name type="scientific">Proteiniborus ethanoligenes</name>
    <dbReference type="NCBI Taxonomy" id="415015"/>
    <lineage>
        <taxon>Bacteria</taxon>
        <taxon>Bacillati</taxon>
        <taxon>Bacillota</taxon>
        <taxon>Clostridia</taxon>
        <taxon>Eubacteriales</taxon>
        <taxon>Proteiniborus</taxon>
    </lineage>
</organism>
<dbReference type="Pfam" id="PF01008">
    <property type="entry name" value="IF-2B"/>
    <property type="match status" value="1"/>
</dbReference>
<dbReference type="InterPro" id="IPR000649">
    <property type="entry name" value="IF-2B-related"/>
</dbReference>
<dbReference type="InterPro" id="IPR027363">
    <property type="entry name" value="M1Pi_N"/>
</dbReference>
<proteinExistence type="inferred from homology"/>
<dbReference type="AlphaFoldDB" id="A0A1H3LPQ5"/>
<evidence type="ECO:0000256" key="1">
    <source>
        <dbReference type="ARBA" id="ARBA00009117"/>
    </source>
</evidence>
<comment type="similarity">
    <text evidence="1">Belongs to the eIF-2B alpha/beta/delta subunits family. MtnA subfamily.</text>
</comment>
<dbReference type="PANTHER" id="PTHR43475">
    <property type="entry name" value="METHYLTHIORIBOSE-1-PHOSPHATE ISOMERASE"/>
    <property type="match status" value="1"/>
</dbReference>
<dbReference type="InterPro" id="IPR011559">
    <property type="entry name" value="Initiation_fac_2B_a/b/d"/>
</dbReference>
<dbReference type="Gene3D" id="3.40.50.10470">
    <property type="entry name" value="Translation initiation factor eif-2b, domain 2"/>
    <property type="match status" value="1"/>
</dbReference>
<dbReference type="GO" id="GO:0046523">
    <property type="term" value="F:S-methyl-5-thioribose-1-phosphate isomerase activity"/>
    <property type="evidence" value="ECO:0007669"/>
    <property type="project" value="TreeGrafter"/>
</dbReference>
<dbReference type="Gene3D" id="1.20.120.420">
    <property type="entry name" value="translation initiation factor eif-2b, domain 1"/>
    <property type="match status" value="1"/>
</dbReference>
<dbReference type="NCBIfam" id="TIGR00524">
    <property type="entry name" value="eIF-2B_rel"/>
    <property type="match status" value="1"/>
</dbReference>
<accession>A0A1H3LPQ5</accession>
<protein>
    <submittedName>
        <fullName evidence="3">Ribose 1,5-bisphosphate isomerase</fullName>
    </submittedName>
</protein>
<dbReference type="GO" id="GO:0019509">
    <property type="term" value="P:L-methionine salvage from methylthioadenosine"/>
    <property type="evidence" value="ECO:0007669"/>
    <property type="project" value="TreeGrafter"/>
</dbReference>
<dbReference type="SUPFAM" id="SSF100950">
    <property type="entry name" value="NagB/RpiA/CoA transferase-like"/>
    <property type="match status" value="1"/>
</dbReference>
<dbReference type="EMBL" id="FNQE01000004">
    <property type="protein sequence ID" value="SDY65958.1"/>
    <property type="molecule type" value="Genomic_DNA"/>
</dbReference>
<dbReference type="STRING" id="415015.SAMN05660462_00574"/>
<reference evidence="3 4" key="1">
    <citation type="submission" date="2016-10" db="EMBL/GenBank/DDBJ databases">
        <authorList>
            <person name="de Groot N.N."/>
        </authorList>
    </citation>
    <scope>NUCLEOTIDE SEQUENCE [LARGE SCALE GENOMIC DNA]</scope>
    <source>
        <strain evidence="3 4">DSM 21650</strain>
    </source>
</reference>
<dbReference type="PANTHER" id="PTHR43475:SF2">
    <property type="entry name" value="RIBOSE 1,5-BISPHOSPHATE ISOMERASE"/>
    <property type="match status" value="1"/>
</dbReference>
<evidence type="ECO:0000256" key="2">
    <source>
        <dbReference type="ARBA" id="ARBA00023235"/>
    </source>
</evidence>
<evidence type="ECO:0000313" key="3">
    <source>
        <dbReference type="EMBL" id="SDY65958.1"/>
    </source>
</evidence>
<dbReference type="InterPro" id="IPR037171">
    <property type="entry name" value="NagB/RpiA_transferase-like"/>
</dbReference>
<sequence>MKVKDIEFTSTQHVIDEIRDMNVKGGSPFGRAAAWAYKLALEKENFNSLNEIIERFDKISDELISLKPTMATIYNTKELVYELLNTFNDNTDIATVKSKAIKLCENIITHSFDSVSKLGQIGSNIIQDGDVVMMHSYSSTLMSIFSSAAEQGKKFQVICTESRPLRESRLAVKILQSYNIPVTYITDASIWEFMPKADYIIMGADTIAWDGSVANKMGTALISQLALSCKTPVYIASEIYKLDERTKYGHPVVLEKRTKDELIIGEDDFDSFDGLEIINQFFDLTPARNITALITEYGVIAPSNISSCWENLKDELFNI</sequence>
<dbReference type="Proteomes" id="UP000198625">
    <property type="component" value="Unassembled WGS sequence"/>
</dbReference>
<keyword evidence="2 3" id="KW-0413">Isomerase</keyword>
<name>A0A1H3LPQ5_9FIRM</name>